<protein>
    <submittedName>
        <fullName evidence="3">Uncharacterized protein</fullName>
    </submittedName>
</protein>
<evidence type="ECO:0000313" key="3">
    <source>
        <dbReference type="EMBL" id="PLW34310.1"/>
    </source>
</evidence>
<comment type="caution">
    <text evidence="3">The sequence shown here is derived from an EMBL/GenBank/DDBJ whole genome shotgun (WGS) entry which is preliminary data.</text>
</comment>
<evidence type="ECO:0000313" key="2">
    <source>
        <dbReference type="EMBL" id="PLW15397.1"/>
    </source>
</evidence>
<dbReference type="EMBL" id="PGCI01000200">
    <property type="protein sequence ID" value="PLW34310.1"/>
    <property type="molecule type" value="Genomic_DNA"/>
</dbReference>
<evidence type="ECO:0000313" key="4">
    <source>
        <dbReference type="Proteomes" id="UP000235388"/>
    </source>
</evidence>
<evidence type="ECO:0000256" key="1">
    <source>
        <dbReference type="SAM" id="MobiDB-lite"/>
    </source>
</evidence>
<evidence type="ECO:0000313" key="5">
    <source>
        <dbReference type="Proteomes" id="UP000235392"/>
    </source>
</evidence>
<dbReference type="Proteomes" id="UP000235388">
    <property type="component" value="Unassembled WGS sequence"/>
</dbReference>
<proteinExistence type="predicted"/>
<dbReference type="AlphaFoldDB" id="A0A2N5U992"/>
<feature type="compositionally biased region" description="Basic residues" evidence="1">
    <location>
        <begin position="106"/>
        <end position="116"/>
    </location>
</feature>
<name>A0A2N5U992_9BASI</name>
<keyword evidence="4" id="KW-1185">Reference proteome</keyword>
<accession>A0A2N5U992</accession>
<feature type="compositionally biased region" description="Basic and acidic residues" evidence="1">
    <location>
        <begin position="84"/>
        <end position="95"/>
    </location>
</feature>
<feature type="region of interest" description="Disordered" evidence="1">
    <location>
        <begin position="62"/>
        <end position="128"/>
    </location>
</feature>
<organism evidence="3 5">
    <name type="scientific">Puccinia coronata f. sp. avenae</name>
    <dbReference type="NCBI Taxonomy" id="200324"/>
    <lineage>
        <taxon>Eukaryota</taxon>
        <taxon>Fungi</taxon>
        <taxon>Dikarya</taxon>
        <taxon>Basidiomycota</taxon>
        <taxon>Pucciniomycotina</taxon>
        <taxon>Pucciniomycetes</taxon>
        <taxon>Pucciniales</taxon>
        <taxon>Pucciniaceae</taxon>
        <taxon>Puccinia</taxon>
    </lineage>
</organism>
<dbReference type="Proteomes" id="UP000235392">
    <property type="component" value="Unassembled WGS sequence"/>
</dbReference>
<feature type="compositionally biased region" description="Basic and acidic residues" evidence="1">
    <location>
        <begin position="117"/>
        <end position="128"/>
    </location>
</feature>
<gene>
    <name evidence="2" type="ORF">PCANC_20489</name>
    <name evidence="3" type="ORF">PCASD_17269</name>
</gene>
<dbReference type="EMBL" id="PGCJ01000897">
    <property type="protein sequence ID" value="PLW15397.1"/>
    <property type="molecule type" value="Genomic_DNA"/>
</dbReference>
<reference evidence="4 5" key="1">
    <citation type="submission" date="2017-11" db="EMBL/GenBank/DDBJ databases">
        <title>De novo assembly and phasing of dikaryotic genomes from two isolates of Puccinia coronata f. sp. avenae, the causal agent of oat crown rust.</title>
        <authorList>
            <person name="Miller M.E."/>
            <person name="Zhang Y."/>
            <person name="Omidvar V."/>
            <person name="Sperschneider J."/>
            <person name="Schwessinger B."/>
            <person name="Raley C."/>
            <person name="Palmer J.M."/>
            <person name="Garnica D."/>
            <person name="Upadhyaya N."/>
            <person name="Rathjen J."/>
            <person name="Taylor J.M."/>
            <person name="Park R.F."/>
            <person name="Dodds P.N."/>
            <person name="Hirsch C.D."/>
            <person name="Kianian S.F."/>
            <person name="Figueroa M."/>
        </authorList>
    </citation>
    <scope>NUCLEOTIDE SEQUENCE [LARGE SCALE GENOMIC DNA]</scope>
    <source>
        <strain evidence="2">12NC29</strain>
        <strain evidence="3">12SD80</strain>
    </source>
</reference>
<sequence>MASFQAKLAEEGTSSSGLYRTILLGPQKQIADYEAPFPSSVRDDGGESRPCFLVGSTAIFPEGEEHLTSNGLDGMLARTNCETDSTHSEPERRGQESAQAGDPEKKKNKRKNKKKTKEGNNERHGSYE</sequence>